<evidence type="ECO:0000256" key="1">
    <source>
        <dbReference type="ARBA" id="ARBA00022722"/>
    </source>
</evidence>
<evidence type="ECO:0000256" key="8">
    <source>
        <dbReference type="HAMAP-Rule" id="MF_03100"/>
    </source>
</evidence>
<keyword evidence="9" id="KW-0479">Metal-binding</keyword>
<evidence type="ECO:0000256" key="2">
    <source>
        <dbReference type="ARBA" id="ARBA00022759"/>
    </source>
</evidence>
<dbReference type="Pfam" id="PF01541">
    <property type="entry name" value="GIY-YIG"/>
    <property type="match status" value="1"/>
</dbReference>
<proteinExistence type="inferred from homology"/>
<dbReference type="PROSITE" id="PS50164">
    <property type="entry name" value="GIY_YIG"/>
    <property type="match status" value="1"/>
</dbReference>
<keyword evidence="4 8" id="KW-0378">Hydrolase</keyword>
<comment type="cofactor">
    <cofactor evidence="8">
        <name>a divalent metal cation</name>
        <dbReference type="ChEBI" id="CHEBI:60240"/>
    </cofactor>
</comment>
<comment type="similarity">
    <text evidence="8">Belongs to the SLX1 family.</text>
</comment>
<dbReference type="InterPro" id="IPR000305">
    <property type="entry name" value="GIY-YIG_endonuc"/>
</dbReference>
<comment type="caution">
    <text evidence="12">The sequence shown here is derived from an EMBL/GenBank/DDBJ whole genome shotgun (WGS) entry which is preliminary data.</text>
</comment>
<comment type="subunit">
    <text evidence="8">Forms a heterodimer with a member of the SLX4 family.</text>
</comment>
<dbReference type="GO" id="GO:0008270">
    <property type="term" value="F:zinc ion binding"/>
    <property type="evidence" value="ECO:0007669"/>
    <property type="project" value="UniProtKB-KW"/>
</dbReference>
<dbReference type="STRING" id="74557.A0A1V9Y773"/>
<dbReference type="PANTHER" id="PTHR20208">
    <property type="entry name" value="STRUCTURE-SPECIFIC ENDONUCLEASE SUBUNIT SLX1"/>
    <property type="match status" value="1"/>
</dbReference>
<dbReference type="EC" id="3.1.-.-" evidence="8"/>
<dbReference type="PROSITE" id="PS50089">
    <property type="entry name" value="ZF_RING_2"/>
    <property type="match status" value="1"/>
</dbReference>
<dbReference type="Gene3D" id="3.30.40.10">
    <property type="entry name" value="Zinc/RING finger domain, C3HC4 (zinc finger)"/>
    <property type="match status" value="1"/>
</dbReference>
<dbReference type="InterPro" id="IPR001841">
    <property type="entry name" value="Znf_RING"/>
</dbReference>
<evidence type="ECO:0000256" key="5">
    <source>
        <dbReference type="ARBA" id="ARBA00023172"/>
    </source>
</evidence>
<comment type="caution">
    <text evidence="8">Lacks conserved residue(s) required for the propagation of feature annotation.</text>
</comment>
<dbReference type="InterPro" id="IPR013083">
    <property type="entry name" value="Znf_RING/FYVE/PHD"/>
</dbReference>
<dbReference type="Gene3D" id="3.40.1440.10">
    <property type="entry name" value="GIY-YIG endonuclease"/>
    <property type="match status" value="1"/>
</dbReference>
<dbReference type="InterPro" id="IPR027520">
    <property type="entry name" value="Slx1"/>
</dbReference>
<keyword evidence="13" id="KW-1185">Reference proteome</keyword>
<keyword evidence="3 8" id="KW-0227">DNA damage</keyword>
<accession>A0A1V9Y773</accession>
<evidence type="ECO:0000256" key="4">
    <source>
        <dbReference type="ARBA" id="ARBA00022801"/>
    </source>
</evidence>
<dbReference type="Pfam" id="PF21202">
    <property type="entry name" value="SLX1_C"/>
    <property type="match status" value="1"/>
</dbReference>
<protein>
    <recommendedName>
        <fullName evidence="8">Structure-specific endonuclease subunit SLX1 homolog</fullName>
        <ecNumber evidence="8">3.1.-.-</ecNumber>
    </recommendedName>
</protein>
<dbReference type="PANTHER" id="PTHR20208:SF10">
    <property type="entry name" value="STRUCTURE-SPECIFIC ENDONUCLEASE SUBUNIT SLX1"/>
    <property type="match status" value="1"/>
</dbReference>
<evidence type="ECO:0000259" key="11">
    <source>
        <dbReference type="PROSITE" id="PS50164"/>
    </source>
</evidence>
<feature type="domain" description="RING-type" evidence="10">
    <location>
        <begin position="174"/>
        <end position="226"/>
    </location>
</feature>
<keyword evidence="1 8" id="KW-0540">Nuclease</keyword>
<dbReference type="SUPFAM" id="SSF82771">
    <property type="entry name" value="GIY-YIG endonuclease"/>
    <property type="match status" value="1"/>
</dbReference>
<dbReference type="GO" id="GO:0000724">
    <property type="term" value="P:double-strand break repair via homologous recombination"/>
    <property type="evidence" value="ECO:0007669"/>
    <property type="project" value="TreeGrafter"/>
</dbReference>
<keyword evidence="9" id="KW-0862">Zinc</keyword>
<keyword evidence="6 8" id="KW-0234">DNA repair</keyword>
<organism evidence="12 13">
    <name type="scientific">Thraustotheca clavata</name>
    <dbReference type="NCBI Taxonomy" id="74557"/>
    <lineage>
        <taxon>Eukaryota</taxon>
        <taxon>Sar</taxon>
        <taxon>Stramenopiles</taxon>
        <taxon>Oomycota</taxon>
        <taxon>Saprolegniomycetes</taxon>
        <taxon>Saprolegniales</taxon>
        <taxon>Achlyaceae</taxon>
        <taxon>Thraustotheca</taxon>
    </lineage>
</organism>
<dbReference type="SUPFAM" id="SSF57850">
    <property type="entry name" value="RING/U-box"/>
    <property type="match status" value="1"/>
</dbReference>
<evidence type="ECO:0000256" key="6">
    <source>
        <dbReference type="ARBA" id="ARBA00023204"/>
    </source>
</evidence>
<dbReference type="GO" id="GO:0033557">
    <property type="term" value="C:Slx1-Slx4 complex"/>
    <property type="evidence" value="ECO:0007669"/>
    <property type="project" value="UniProtKB-UniRule"/>
</dbReference>
<name>A0A1V9Y773_9STRA</name>
<evidence type="ECO:0000313" key="13">
    <source>
        <dbReference type="Proteomes" id="UP000243217"/>
    </source>
</evidence>
<keyword evidence="9" id="KW-0863">Zinc-finger</keyword>
<evidence type="ECO:0000256" key="7">
    <source>
        <dbReference type="ARBA" id="ARBA00023242"/>
    </source>
</evidence>
<sequence length="280" mass="31690">MLFGVYLLTPQKPSSGPSKHMKHTYIGFTVSPKRRLRQHNGDIVNGAKKTCKYRPWDMLVVVYGFMSKVQALQFEYVWQHPYNSRFTKPMMKDLKANKAFGGIRSVKRKLLELYSIVNIAPWSELALTISFTTRETLDLAKSVALLEAPACMQIQIASLDTLPAGKESENDDSCSICYESIAEAETRLRCYHGECSLQSHVDCINECFPDESINGIPSNGYCPLCDKQLEWSILIRYANREQITEHNPLQTLPSQETQDASAFELPIPIDTSIIDLTNDD</sequence>
<dbReference type="InterPro" id="IPR050381">
    <property type="entry name" value="SLX1_endonuclease"/>
</dbReference>
<dbReference type="GO" id="GO:0008821">
    <property type="term" value="F:crossover junction DNA endonuclease activity"/>
    <property type="evidence" value="ECO:0007669"/>
    <property type="project" value="TreeGrafter"/>
</dbReference>
<evidence type="ECO:0000259" key="10">
    <source>
        <dbReference type="PROSITE" id="PS50089"/>
    </source>
</evidence>
<dbReference type="HAMAP" id="MF_03100">
    <property type="entry name" value="Endonuc_su_Slx1"/>
    <property type="match status" value="1"/>
</dbReference>
<keyword evidence="2 8" id="KW-0255">Endonuclease</keyword>
<evidence type="ECO:0000313" key="12">
    <source>
        <dbReference type="EMBL" id="OQR81580.1"/>
    </source>
</evidence>
<keyword evidence="7 8" id="KW-0539">Nucleus</keyword>
<dbReference type="InterPro" id="IPR048749">
    <property type="entry name" value="SLX1_C"/>
</dbReference>
<evidence type="ECO:0000256" key="3">
    <source>
        <dbReference type="ARBA" id="ARBA00022763"/>
    </source>
</evidence>
<gene>
    <name evidence="12" type="ORF">THRCLA_11608</name>
</gene>
<keyword evidence="5 8" id="KW-0233">DNA recombination</keyword>
<dbReference type="GO" id="GO:0017108">
    <property type="term" value="F:5'-flap endonuclease activity"/>
    <property type="evidence" value="ECO:0007669"/>
    <property type="project" value="InterPro"/>
</dbReference>
<comment type="function">
    <text evidence="8">Catalytic subunit of a heterodimeric structure-specific endonuclease that resolves DNA secondary structures generated during DNA repair and recombination. Has endonuclease activity towards branched DNA substrates, introducing single-strand cuts in duplex DNA close to junctions with ss-DNA.</text>
</comment>
<evidence type="ECO:0000256" key="9">
    <source>
        <dbReference type="PROSITE-ProRule" id="PRU00175"/>
    </source>
</evidence>
<comment type="subcellular location">
    <subcellularLocation>
        <location evidence="8">Nucleus</location>
    </subcellularLocation>
</comment>
<dbReference type="AlphaFoldDB" id="A0A1V9Y773"/>
<dbReference type="Proteomes" id="UP000243217">
    <property type="component" value="Unassembled WGS sequence"/>
</dbReference>
<dbReference type="CDD" id="cd10455">
    <property type="entry name" value="GIY-YIG_SLX1"/>
    <property type="match status" value="1"/>
</dbReference>
<dbReference type="EMBL" id="JNBS01004949">
    <property type="protein sequence ID" value="OQR81580.1"/>
    <property type="molecule type" value="Genomic_DNA"/>
</dbReference>
<dbReference type="OrthoDB" id="24645at2759"/>
<dbReference type="InterPro" id="IPR035901">
    <property type="entry name" value="GIY-YIG_endonuc_sf"/>
</dbReference>
<reference evidence="12 13" key="1">
    <citation type="journal article" date="2014" name="Genome Biol. Evol.">
        <title>The secreted proteins of Achlya hypogyna and Thraustotheca clavata identify the ancestral oomycete secretome and reveal gene acquisitions by horizontal gene transfer.</title>
        <authorList>
            <person name="Misner I."/>
            <person name="Blouin N."/>
            <person name="Leonard G."/>
            <person name="Richards T.A."/>
            <person name="Lane C.E."/>
        </authorList>
    </citation>
    <scope>NUCLEOTIDE SEQUENCE [LARGE SCALE GENOMIC DNA]</scope>
    <source>
        <strain evidence="12 13">ATCC 34112</strain>
    </source>
</reference>
<feature type="domain" description="GIY-YIG" evidence="11">
    <location>
        <begin position="1"/>
        <end position="88"/>
    </location>
</feature>